<accession>A0AAD6VJL2</accession>
<gene>
    <name evidence="1" type="ORF">GGX14DRAFT_395504</name>
</gene>
<organism evidence="1 2">
    <name type="scientific">Mycena pura</name>
    <dbReference type="NCBI Taxonomy" id="153505"/>
    <lineage>
        <taxon>Eukaryota</taxon>
        <taxon>Fungi</taxon>
        <taxon>Dikarya</taxon>
        <taxon>Basidiomycota</taxon>
        <taxon>Agaricomycotina</taxon>
        <taxon>Agaricomycetes</taxon>
        <taxon>Agaricomycetidae</taxon>
        <taxon>Agaricales</taxon>
        <taxon>Marasmiineae</taxon>
        <taxon>Mycenaceae</taxon>
        <taxon>Mycena</taxon>
    </lineage>
</organism>
<dbReference type="SUPFAM" id="SSF54593">
    <property type="entry name" value="Glyoxalase/Bleomycin resistance protein/Dihydroxybiphenyl dioxygenase"/>
    <property type="match status" value="1"/>
</dbReference>
<name>A0AAD6VJL2_9AGAR</name>
<comment type="caution">
    <text evidence="1">The sequence shown here is derived from an EMBL/GenBank/DDBJ whole genome shotgun (WGS) entry which is preliminary data.</text>
</comment>
<keyword evidence="2" id="KW-1185">Reference proteome</keyword>
<dbReference type="AlphaFoldDB" id="A0AAD6VJL2"/>
<evidence type="ECO:0000313" key="2">
    <source>
        <dbReference type="Proteomes" id="UP001219525"/>
    </source>
</evidence>
<dbReference type="Gene3D" id="3.10.180.10">
    <property type="entry name" value="2,3-Dihydroxybiphenyl 1,2-Dioxygenase, domain 1"/>
    <property type="match status" value="1"/>
</dbReference>
<evidence type="ECO:0000313" key="1">
    <source>
        <dbReference type="EMBL" id="KAJ7208884.1"/>
    </source>
</evidence>
<dbReference type="Proteomes" id="UP001219525">
    <property type="component" value="Unassembled WGS sequence"/>
</dbReference>
<dbReference type="EMBL" id="JARJCW010000032">
    <property type="protein sequence ID" value="KAJ7208884.1"/>
    <property type="molecule type" value="Genomic_DNA"/>
</dbReference>
<sequence>MSFPGAATAPPPILGIDHLKLPTASIPSRFAFYTTVLRDSSRSRTSRDAPFAVILEHAPTALLVELRLNAAQAAAQRGWDAVTLSVATRADLETSRAWLVARGIECRRVLKGFKGWTLVAVDPDGAMVRWYCKETHEWDENVEVGCQMEDGCRPDTFAGETIDILRAHVSRISTCYTHLQPDTCICI</sequence>
<reference evidence="1" key="1">
    <citation type="submission" date="2023-03" db="EMBL/GenBank/DDBJ databases">
        <title>Massive genome expansion in bonnet fungi (Mycena s.s.) driven by repeated elements and novel gene families across ecological guilds.</title>
        <authorList>
            <consortium name="Lawrence Berkeley National Laboratory"/>
            <person name="Harder C.B."/>
            <person name="Miyauchi S."/>
            <person name="Viragh M."/>
            <person name="Kuo A."/>
            <person name="Thoen E."/>
            <person name="Andreopoulos B."/>
            <person name="Lu D."/>
            <person name="Skrede I."/>
            <person name="Drula E."/>
            <person name="Henrissat B."/>
            <person name="Morin E."/>
            <person name="Kohler A."/>
            <person name="Barry K."/>
            <person name="LaButti K."/>
            <person name="Morin E."/>
            <person name="Salamov A."/>
            <person name="Lipzen A."/>
            <person name="Mereny Z."/>
            <person name="Hegedus B."/>
            <person name="Baldrian P."/>
            <person name="Stursova M."/>
            <person name="Weitz H."/>
            <person name="Taylor A."/>
            <person name="Grigoriev I.V."/>
            <person name="Nagy L.G."/>
            <person name="Martin F."/>
            <person name="Kauserud H."/>
        </authorList>
    </citation>
    <scope>NUCLEOTIDE SEQUENCE</scope>
    <source>
        <strain evidence="1">9144</strain>
    </source>
</reference>
<evidence type="ECO:0008006" key="3">
    <source>
        <dbReference type="Google" id="ProtNLM"/>
    </source>
</evidence>
<protein>
    <recommendedName>
        <fullName evidence="3">VOC domain-containing protein</fullName>
    </recommendedName>
</protein>
<proteinExistence type="predicted"/>
<dbReference type="InterPro" id="IPR029068">
    <property type="entry name" value="Glyas_Bleomycin-R_OHBP_Dase"/>
</dbReference>